<dbReference type="Proteomes" id="UP001385951">
    <property type="component" value="Unassembled WGS sequence"/>
</dbReference>
<dbReference type="Pfam" id="PF03009">
    <property type="entry name" value="GDPD"/>
    <property type="match status" value="1"/>
</dbReference>
<evidence type="ECO:0000313" key="4">
    <source>
        <dbReference type="EMBL" id="KAK7680906.1"/>
    </source>
</evidence>
<gene>
    <name evidence="4" type="primary">GDE1</name>
    <name evidence="4" type="ORF">QCA50_015956</name>
</gene>
<dbReference type="PANTHER" id="PTHR22958">
    <property type="entry name" value="GLYCEROPHOSPHORYL DIESTER PHOSPHODIESTERASE"/>
    <property type="match status" value="1"/>
</dbReference>
<reference evidence="4 5" key="1">
    <citation type="submission" date="2022-09" db="EMBL/GenBank/DDBJ databases">
        <authorList>
            <person name="Palmer J.M."/>
        </authorList>
    </citation>
    <scope>NUCLEOTIDE SEQUENCE [LARGE SCALE GENOMIC DNA]</scope>
    <source>
        <strain evidence="4 5">DSM 7382</strain>
    </source>
</reference>
<dbReference type="PROSITE" id="PS51704">
    <property type="entry name" value="GP_PDE"/>
    <property type="match status" value="1"/>
</dbReference>
<feature type="domain" description="GP-PDE" evidence="3">
    <location>
        <begin position="1"/>
        <end position="353"/>
    </location>
</feature>
<comment type="caution">
    <text evidence="4">The sequence shown here is derived from an EMBL/GenBank/DDBJ whole genome shotgun (WGS) entry which is preliminary data.</text>
</comment>
<evidence type="ECO:0000259" key="3">
    <source>
        <dbReference type="PROSITE" id="PS51704"/>
    </source>
</evidence>
<evidence type="ECO:0000256" key="2">
    <source>
        <dbReference type="SAM" id="MobiDB-lite"/>
    </source>
</evidence>
<dbReference type="InterPro" id="IPR051578">
    <property type="entry name" value="GDPD"/>
</dbReference>
<dbReference type="GO" id="GO:0046475">
    <property type="term" value="P:glycerophospholipid catabolic process"/>
    <property type="evidence" value="ECO:0007669"/>
    <property type="project" value="TreeGrafter"/>
</dbReference>
<dbReference type="EMBL" id="JASBNA010000045">
    <property type="protein sequence ID" value="KAK7680906.1"/>
    <property type="molecule type" value="Genomic_DNA"/>
</dbReference>
<dbReference type="InterPro" id="IPR030395">
    <property type="entry name" value="GP_PDE_dom"/>
</dbReference>
<dbReference type="PANTHER" id="PTHR22958:SF1">
    <property type="entry name" value="GLYCEROPHOSPHOCHOLINE PHOSPHODIESTERASE GPCPD1"/>
    <property type="match status" value="1"/>
</dbReference>
<evidence type="ECO:0000313" key="5">
    <source>
        <dbReference type="Proteomes" id="UP001385951"/>
    </source>
</evidence>
<protein>
    <submittedName>
        <fullName evidence="4">Glycerophosphocholine phosphodiesterase</fullName>
    </submittedName>
</protein>
<dbReference type="AlphaFoldDB" id="A0AAW0FJH0"/>
<keyword evidence="5" id="KW-1185">Reference proteome</keyword>
<evidence type="ECO:0000256" key="1">
    <source>
        <dbReference type="ARBA" id="ARBA00022801"/>
    </source>
</evidence>
<sequence length="368" mass="41230">MNIGRSDTYWRQLVSTRVIGHRGLAASLGASYVEFDVQLTKDFIPVVYHDFTVAESGVDIPMHALTAEQFLGLSDQEHNSNKDKIRFEKQKSLNKTFKTNYSLDDEMLGKINRPRSMSSYPSAPDFKPNDGTNNQIEDDLDREFKDQISSRMKLTKTWKDKGFKGNARGLSIASNFVTLKELFKKLPKNVGFNIELKYPMLDEAEMESMGEIAIDLNFYVDTILKVVYDENITGRDIIFSSFHPDICLLLSLKQPTIPILFLSEAGSEKMADIRASSLQNAIRFAKKWNLLGIVSAAKTLVICPRLAQVVKSSGLVCVTYGVENNSPELAKIQMKAGVDAVIADSVLAVREGLRKDQPSAKEIENFNI</sequence>
<organism evidence="4 5">
    <name type="scientific">Cerrena zonata</name>
    <dbReference type="NCBI Taxonomy" id="2478898"/>
    <lineage>
        <taxon>Eukaryota</taxon>
        <taxon>Fungi</taxon>
        <taxon>Dikarya</taxon>
        <taxon>Basidiomycota</taxon>
        <taxon>Agaricomycotina</taxon>
        <taxon>Agaricomycetes</taxon>
        <taxon>Polyporales</taxon>
        <taxon>Cerrenaceae</taxon>
        <taxon>Cerrena</taxon>
    </lineage>
</organism>
<feature type="region of interest" description="Disordered" evidence="2">
    <location>
        <begin position="113"/>
        <end position="137"/>
    </location>
</feature>
<dbReference type="InterPro" id="IPR017946">
    <property type="entry name" value="PLC-like_Pdiesterase_TIM-brl"/>
</dbReference>
<keyword evidence="1" id="KW-0378">Hydrolase</keyword>
<dbReference type="SUPFAM" id="SSF51695">
    <property type="entry name" value="PLC-like phosphodiesterases"/>
    <property type="match status" value="1"/>
</dbReference>
<dbReference type="Gene3D" id="3.20.20.190">
    <property type="entry name" value="Phosphatidylinositol (PI) phosphodiesterase"/>
    <property type="match status" value="1"/>
</dbReference>
<name>A0AAW0FJH0_9APHY</name>
<dbReference type="GO" id="GO:0047389">
    <property type="term" value="F:glycerophosphocholine phosphodiesterase activity"/>
    <property type="evidence" value="ECO:0007669"/>
    <property type="project" value="TreeGrafter"/>
</dbReference>
<accession>A0AAW0FJH0</accession>
<proteinExistence type="predicted"/>